<comment type="caution">
    <text evidence="1">The sequence shown here is derived from an EMBL/GenBank/DDBJ whole genome shotgun (WGS) entry which is preliminary data.</text>
</comment>
<reference evidence="1 2" key="1">
    <citation type="submission" date="2017-11" db="EMBL/GenBank/DDBJ databases">
        <title>The genome of Rhizophagus clarus HR1 reveals common genetic basis of auxotrophy among arbuscular mycorrhizal fungi.</title>
        <authorList>
            <person name="Kobayashi Y."/>
        </authorList>
    </citation>
    <scope>NUCLEOTIDE SEQUENCE [LARGE SCALE GENOMIC DNA]</scope>
    <source>
        <strain evidence="1 2">HR1</strain>
    </source>
</reference>
<evidence type="ECO:0000313" key="1">
    <source>
        <dbReference type="EMBL" id="GBB99444.1"/>
    </source>
</evidence>
<dbReference type="EMBL" id="BEXD01002802">
    <property type="protein sequence ID" value="GBB99444.1"/>
    <property type="molecule type" value="Genomic_DNA"/>
</dbReference>
<gene>
    <name evidence="1" type="ORF">RclHR1_03520024</name>
</gene>
<name>A0A2Z6RMP9_9GLOM</name>
<proteinExistence type="predicted"/>
<accession>A0A2Z6RMP9</accession>
<dbReference type="Proteomes" id="UP000247702">
    <property type="component" value="Unassembled WGS sequence"/>
</dbReference>
<protein>
    <submittedName>
        <fullName evidence="1">Uncharacterized protein</fullName>
    </submittedName>
</protein>
<organism evidence="1 2">
    <name type="scientific">Rhizophagus clarus</name>
    <dbReference type="NCBI Taxonomy" id="94130"/>
    <lineage>
        <taxon>Eukaryota</taxon>
        <taxon>Fungi</taxon>
        <taxon>Fungi incertae sedis</taxon>
        <taxon>Mucoromycota</taxon>
        <taxon>Glomeromycotina</taxon>
        <taxon>Glomeromycetes</taxon>
        <taxon>Glomerales</taxon>
        <taxon>Glomeraceae</taxon>
        <taxon>Rhizophagus</taxon>
    </lineage>
</organism>
<keyword evidence="2" id="KW-1185">Reference proteome</keyword>
<sequence>MECDDQDDLLRNLTLNSGTNSLNCSEKPLKRHILVEPPPSTATSSREQELLDELTALLALHNKPVHGTYKILGMVDRLQ</sequence>
<dbReference type="AlphaFoldDB" id="A0A2Z6RMP9"/>
<evidence type="ECO:0000313" key="2">
    <source>
        <dbReference type="Proteomes" id="UP000247702"/>
    </source>
</evidence>